<feature type="region of interest" description="Disordered" evidence="1">
    <location>
        <begin position="687"/>
        <end position="711"/>
    </location>
</feature>
<reference evidence="3" key="1">
    <citation type="journal article" date="2012" name="Science">
        <title>The Paleozoic origin of enzymatic lignin decomposition reconstructed from 31 fungal genomes.</title>
        <authorList>
            <person name="Floudas D."/>
            <person name="Binder M."/>
            <person name="Riley R."/>
            <person name="Barry K."/>
            <person name="Blanchette R.A."/>
            <person name="Henrissat B."/>
            <person name="Martinez A.T."/>
            <person name="Otillar R."/>
            <person name="Spatafora J.W."/>
            <person name="Yadav J.S."/>
            <person name="Aerts A."/>
            <person name="Benoit I."/>
            <person name="Boyd A."/>
            <person name="Carlson A."/>
            <person name="Copeland A."/>
            <person name="Coutinho P.M."/>
            <person name="de Vries R.P."/>
            <person name="Ferreira P."/>
            <person name="Findley K."/>
            <person name="Foster B."/>
            <person name="Gaskell J."/>
            <person name="Glotzer D."/>
            <person name="Gorecki P."/>
            <person name="Heitman J."/>
            <person name="Hesse C."/>
            <person name="Hori C."/>
            <person name="Igarashi K."/>
            <person name="Jurgens J.A."/>
            <person name="Kallen N."/>
            <person name="Kersten P."/>
            <person name="Kohler A."/>
            <person name="Kuees U."/>
            <person name="Kumar T.K.A."/>
            <person name="Kuo A."/>
            <person name="LaButti K."/>
            <person name="Larrondo L.F."/>
            <person name="Lindquist E."/>
            <person name="Ling A."/>
            <person name="Lombard V."/>
            <person name="Lucas S."/>
            <person name="Lundell T."/>
            <person name="Martin R."/>
            <person name="McLaughlin D.J."/>
            <person name="Morgenstern I."/>
            <person name="Morin E."/>
            <person name="Murat C."/>
            <person name="Nagy L.G."/>
            <person name="Nolan M."/>
            <person name="Ohm R.A."/>
            <person name="Patyshakuliyeva A."/>
            <person name="Rokas A."/>
            <person name="Ruiz-Duenas F.J."/>
            <person name="Sabat G."/>
            <person name="Salamov A."/>
            <person name="Samejima M."/>
            <person name="Schmutz J."/>
            <person name="Slot J.C."/>
            <person name="St John F."/>
            <person name="Stenlid J."/>
            <person name="Sun H."/>
            <person name="Sun S."/>
            <person name="Syed K."/>
            <person name="Tsang A."/>
            <person name="Wiebenga A."/>
            <person name="Young D."/>
            <person name="Pisabarro A."/>
            <person name="Eastwood D.C."/>
            <person name="Martin F."/>
            <person name="Cullen D."/>
            <person name="Grigoriev I.V."/>
            <person name="Hibbett D.S."/>
        </authorList>
    </citation>
    <scope>NUCLEOTIDE SEQUENCE [LARGE SCALE GENOMIC DNA]</scope>
    <source>
        <strain evidence="3">TFB10046</strain>
    </source>
</reference>
<feature type="region of interest" description="Disordered" evidence="1">
    <location>
        <begin position="259"/>
        <end position="281"/>
    </location>
</feature>
<evidence type="ECO:0000313" key="3">
    <source>
        <dbReference type="Proteomes" id="UP000006514"/>
    </source>
</evidence>
<organism evidence="2 3">
    <name type="scientific">Auricularia subglabra (strain TFB-10046 / SS5)</name>
    <name type="common">White-rot fungus</name>
    <name type="synonym">Auricularia delicata (strain TFB10046)</name>
    <dbReference type="NCBI Taxonomy" id="717982"/>
    <lineage>
        <taxon>Eukaryota</taxon>
        <taxon>Fungi</taxon>
        <taxon>Dikarya</taxon>
        <taxon>Basidiomycota</taxon>
        <taxon>Agaricomycotina</taxon>
        <taxon>Agaricomycetes</taxon>
        <taxon>Auriculariales</taxon>
        <taxon>Auriculariaceae</taxon>
        <taxon>Auricularia</taxon>
    </lineage>
</organism>
<dbReference type="AlphaFoldDB" id="J0WTM1"/>
<dbReference type="KEGG" id="adl:AURDEDRAFT_130409"/>
<sequence>MPSFSLTSMVTALYEPVRIPADFAGLKGFNVYHATVPLHHSEIPVCIAHRTLRNRCPPGTIARVRGTVTVYGRTLLIVATTLIPAAIESAPGPLPPKYFRLPRFVFNGVVSSKISVLASNVECLIFDVTVARRDVWPGVPVTVSCWVHRDQKRFYVLDEIAEGTPVIITGVLCGWARDDKLMIDVHTLAYNNNGSPASVVATDAPNPFARALFKDGFAVFPFPTYDKSKIRSVLSLDALPSQVGMYVAASRDPRRAKVFPHSGEDCPTNETSISPADVTPARPDPVVNDTAEGGLTLLSNAAESLPPVQEVRAAAVKRVRARATRTRKSQRLSSPEVPLRERIKLKISAKQLEDVMSVALSHAVLLYTERINDATRKTYMVNSMIKGAQSLAVLDVNSPISVLYHTSDLPYADSTVITVQADATIARGSIKANAFEVDVKHPDLMAVVSAPYTNPPRLFFDGIILREVHSNRWCGHGGVFEMEVAVDFGDENSSSAQLDVRCSLPRHKKAFKKLSQLFTSQSVRVTGDISGWVHSGMVWIEVNTIEPLNIPPPGVGRKLDLSGRGRRSASPVKGIGGDSIPRRGRATSPIKGSSPQRTPSPVKDLSSSFDMFSLRSSSPVKDFNPMDAPEPPVSPSRAIFPSQGIPSFEKLLTSSIARPEPVKVVERVVVPITPILVTGRSSKLLTPQQAVQPSSVDLTSDVPRSPTSPKSVLGAPVGNLDNFSGNYPDDPSAAAAAIEFMKTLEQASGTDDTAREASAALVTPLDAAAVANGCEPLQPAFVDASIASGATTLDAATQQAILDDFLKGFTTYQTYGVTTGYDLAVHAICVTLTRSQRQTMDDGSEKLASAWDGTDCCTSMTELQEPRSSVSQVGDASVSRRGLAGQRPARCIQCYGDALDPFYILDRCSATPVSEFANSPASEIPIHLLPLYVWFKNPFVGHWLPCVKCASDGRVYIESHEAWIEKSRTLALNHNLAQDLPFVRQIIHQVGEENLKEIESHGSSELDGHRSFFQKWYTSSLALVDELQALI</sequence>
<dbReference type="Proteomes" id="UP000006514">
    <property type="component" value="Unassembled WGS sequence"/>
</dbReference>
<feature type="compositionally biased region" description="Polar residues" evidence="1">
    <location>
        <begin position="590"/>
        <end position="599"/>
    </location>
</feature>
<feature type="region of interest" description="Disordered" evidence="1">
    <location>
        <begin position="551"/>
        <end position="640"/>
    </location>
</feature>
<dbReference type="EMBL" id="JH687878">
    <property type="protein sequence ID" value="EJD35816.1"/>
    <property type="molecule type" value="Genomic_DNA"/>
</dbReference>
<evidence type="ECO:0000256" key="1">
    <source>
        <dbReference type="SAM" id="MobiDB-lite"/>
    </source>
</evidence>
<keyword evidence="3" id="KW-1185">Reference proteome</keyword>
<evidence type="ECO:0000313" key="2">
    <source>
        <dbReference type="EMBL" id="EJD35816.1"/>
    </source>
</evidence>
<dbReference type="InParanoid" id="J0WTM1"/>
<gene>
    <name evidence="2" type="ORF">AURDEDRAFT_130409</name>
</gene>
<feature type="compositionally biased region" description="Polar residues" evidence="1">
    <location>
        <begin position="687"/>
        <end position="698"/>
    </location>
</feature>
<protein>
    <submittedName>
        <fullName evidence="2">Uncharacterized protein</fullName>
    </submittedName>
</protein>
<accession>J0WTM1</accession>
<proteinExistence type="predicted"/>
<feature type="compositionally biased region" description="Low complexity" evidence="1">
    <location>
        <begin position="604"/>
        <end position="618"/>
    </location>
</feature>
<name>J0WTM1_AURST</name>